<evidence type="ECO:0000259" key="9">
    <source>
        <dbReference type="Pfam" id="PF13193"/>
    </source>
</evidence>
<dbReference type="KEGG" id="sbar:H5V43_18570"/>
<sequence>MTDILAMPFHDAHHRPLSPLTFLPRAAAIHSDRPSIVHGTLSWTWRETHERCLKLASALRGRGIGRGDIVAILAPNIPAMVEAHFGVPMAGAILNTLNTRLKAEEIAFQLAHSKARLLLVDREYGETVAAAVAAMASPPLIVCIDDPLYDGAAPPIGSLDYETLLAEGSADAPWSLPLDERDPIALNYTSGTTGDPKGVVTHHRGAHLNALAQIVTWSMPLNPVYLWTLPMFHCNGWCFPWAIAARGGTNICLRRVDPPLVIDLIAAHGVSHMCGAPIVYTMLIEEMTKRDRAIPLQVQAMVAGAAPPSAMIAAGERLGFDFTHVYGLTEVYGPAAVCVMQPEWMARPVEERARLMARQGMAMIAQEAMAVLDPETMQPVPADGRTIGEIMFRGNAMMNGYLRNPDATAAAFAGGWFHTGDLAVLDPDGYARITDRSKDVIISGGENISSLEVEDVLHRHPAVLHAAVVAKSHERWGEVPCAFVEMREGQQVAADDLQIFCQAHLAGFKVPRSYIFGPLPKTSTGKVQKGILREAARASNRE</sequence>
<dbReference type="Gene3D" id="3.30.300.30">
    <property type="match status" value="1"/>
</dbReference>
<evidence type="ECO:0000259" key="8">
    <source>
        <dbReference type="Pfam" id="PF00501"/>
    </source>
</evidence>
<evidence type="ECO:0000256" key="6">
    <source>
        <dbReference type="ARBA" id="ARBA00066616"/>
    </source>
</evidence>
<dbReference type="InterPro" id="IPR025110">
    <property type="entry name" value="AMP-bd_C"/>
</dbReference>
<dbReference type="InterPro" id="IPR045851">
    <property type="entry name" value="AMP-bd_C_sf"/>
</dbReference>
<keyword evidence="4" id="KW-0443">Lipid metabolism</keyword>
<dbReference type="PANTHER" id="PTHR43859">
    <property type="entry name" value="ACYL-ACTIVATING ENZYME"/>
    <property type="match status" value="1"/>
</dbReference>
<protein>
    <recommendedName>
        <fullName evidence="7">3-methylmercaptopropionyl-CoA ligase</fullName>
        <ecNumber evidence="6">6.2.1.44</ecNumber>
    </recommendedName>
</protein>
<dbReference type="Pfam" id="PF13193">
    <property type="entry name" value="AMP-binding_C"/>
    <property type="match status" value="1"/>
</dbReference>
<dbReference type="InterPro" id="IPR000873">
    <property type="entry name" value="AMP-dep_synth/lig_dom"/>
</dbReference>
<feature type="domain" description="AMP-binding enzyme C-terminal" evidence="9">
    <location>
        <begin position="452"/>
        <end position="526"/>
    </location>
</feature>
<reference evidence="11" key="1">
    <citation type="submission" date="2020-08" db="EMBL/GenBank/DDBJ databases">
        <title>Complete genome sequence of Sphingobium barthaii strain KK22, a high-molecular-weight polycyclic aromatic hydrocarbon-degrading soil bacterium.</title>
        <authorList>
            <person name="Mori J.F."/>
            <person name="Kanaly R.A."/>
        </authorList>
    </citation>
    <scope>NUCLEOTIDE SEQUENCE [LARGE SCALE GENOMIC DNA]</scope>
    <source>
        <strain evidence="11">KK22</strain>
    </source>
</reference>
<dbReference type="PANTHER" id="PTHR43859:SF4">
    <property type="entry name" value="BUTANOATE--COA LIGASE AAE1-RELATED"/>
    <property type="match status" value="1"/>
</dbReference>
<comment type="similarity">
    <text evidence="1">Belongs to the ATP-dependent AMP-binding enzyme family.</text>
</comment>
<name>A0A7M2GN11_SPHSA</name>
<dbReference type="SUPFAM" id="SSF56801">
    <property type="entry name" value="Acetyl-CoA synthetase-like"/>
    <property type="match status" value="1"/>
</dbReference>
<keyword evidence="3" id="KW-0276">Fatty acid metabolism</keyword>
<dbReference type="FunFam" id="3.30.300.30:FF:000008">
    <property type="entry name" value="2,3-dihydroxybenzoate-AMP ligase"/>
    <property type="match status" value="1"/>
</dbReference>
<evidence type="ECO:0000256" key="4">
    <source>
        <dbReference type="ARBA" id="ARBA00023098"/>
    </source>
</evidence>
<evidence type="ECO:0000256" key="2">
    <source>
        <dbReference type="ARBA" id="ARBA00022598"/>
    </source>
</evidence>
<dbReference type="CDD" id="cd12118">
    <property type="entry name" value="ttLC_FACS_AEE21_like"/>
    <property type="match status" value="1"/>
</dbReference>
<dbReference type="Gene3D" id="3.40.50.12780">
    <property type="entry name" value="N-terminal domain of ligase-like"/>
    <property type="match status" value="1"/>
</dbReference>
<dbReference type="AlphaFoldDB" id="A0A7M2GN11"/>
<dbReference type="EC" id="6.2.1.44" evidence="6"/>
<proteinExistence type="inferred from homology"/>
<evidence type="ECO:0000256" key="3">
    <source>
        <dbReference type="ARBA" id="ARBA00022832"/>
    </source>
</evidence>
<evidence type="ECO:0000256" key="1">
    <source>
        <dbReference type="ARBA" id="ARBA00006432"/>
    </source>
</evidence>
<evidence type="ECO:0000313" key="10">
    <source>
        <dbReference type="EMBL" id="QOT74131.1"/>
    </source>
</evidence>
<accession>A0A7M2GN11</accession>
<gene>
    <name evidence="10" type="ORF">H5V43_18570</name>
</gene>
<dbReference type="Pfam" id="PF00501">
    <property type="entry name" value="AMP-binding"/>
    <property type="match status" value="1"/>
</dbReference>
<evidence type="ECO:0000256" key="5">
    <source>
        <dbReference type="ARBA" id="ARBA00051915"/>
    </source>
</evidence>
<evidence type="ECO:0000256" key="7">
    <source>
        <dbReference type="ARBA" id="ARBA00067668"/>
    </source>
</evidence>
<feature type="domain" description="AMP-dependent synthetase/ligase" evidence="8">
    <location>
        <begin position="25"/>
        <end position="402"/>
    </location>
</feature>
<dbReference type="GO" id="GO:0006631">
    <property type="term" value="P:fatty acid metabolic process"/>
    <property type="evidence" value="ECO:0007669"/>
    <property type="project" value="UniProtKB-KW"/>
</dbReference>
<keyword evidence="2" id="KW-0436">Ligase</keyword>
<dbReference type="RefSeq" id="WP_025548434.1">
    <property type="nucleotide sequence ID" value="NZ_BATN01000022.1"/>
</dbReference>
<dbReference type="InterPro" id="IPR020845">
    <property type="entry name" value="AMP-binding_CS"/>
</dbReference>
<evidence type="ECO:0000313" key="11">
    <source>
        <dbReference type="Proteomes" id="UP000593663"/>
    </source>
</evidence>
<dbReference type="NCBIfam" id="NF006020">
    <property type="entry name" value="PRK08162.1"/>
    <property type="match status" value="1"/>
</dbReference>
<dbReference type="InterPro" id="IPR042099">
    <property type="entry name" value="ANL_N_sf"/>
</dbReference>
<dbReference type="GO" id="GO:0016874">
    <property type="term" value="F:ligase activity"/>
    <property type="evidence" value="ECO:0007669"/>
    <property type="project" value="UniProtKB-KW"/>
</dbReference>
<dbReference type="PROSITE" id="PS00455">
    <property type="entry name" value="AMP_BINDING"/>
    <property type="match status" value="1"/>
</dbReference>
<dbReference type="EMBL" id="CP060036">
    <property type="protein sequence ID" value="QOT74131.1"/>
    <property type="molecule type" value="Genomic_DNA"/>
</dbReference>
<comment type="catalytic activity">
    <reaction evidence="5">
        <text>3-(methylsulfanyl)propanoate + ATP + CoA = 3-(methylsulfanyl)propanoyl-CoA + AMP + diphosphate</text>
        <dbReference type="Rhea" id="RHEA:43052"/>
        <dbReference type="ChEBI" id="CHEBI:30616"/>
        <dbReference type="ChEBI" id="CHEBI:33019"/>
        <dbReference type="ChEBI" id="CHEBI:49016"/>
        <dbReference type="ChEBI" id="CHEBI:57287"/>
        <dbReference type="ChEBI" id="CHEBI:82815"/>
        <dbReference type="ChEBI" id="CHEBI:456215"/>
        <dbReference type="EC" id="6.2.1.44"/>
    </reaction>
    <physiologicalReaction direction="left-to-right" evidence="5">
        <dbReference type="Rhea" id="RHEA:43053"/>
    </physiologicalReaction>
</comment>
<organism evidence="10 11">
    <name type="scientific">Sphingobium fuliginis (strain ATCC 27551)</name>
    <dbReference type="NCBI Taxonomy" id="336203"/>
    <lineage>
        <taxon>Bacteria</taxon>
        <taxon>Pseudomonadati</taxon>
        <taxon>Pseudomonadota</taxon>
        <taxon>Alphaproteobacteria</taxon>
        <taxon>Sphingomonadales</taxon>
        <taxon>Sphingomonadaceae</taxon>
        <taxon>Sphingobium</taxon>
    </lineage>
</organism>
<dbReference type="Proteomes" id="UP000593663">
    <property type="component" value="Chromosome 2"/>
</dbReference>